<evidence type="ECO:0000313" key="2">
    <source>
        <dbReference type="Proteomes" id="UP000515125"/>
    </source>
</evidence>
<dbReference type="GeneID" id="34622259"/>
<gene>
    <name evidence="3" type="primary">LOC34622259</name>
</gene>
<keyword evidence="2" id="KW-1185">Reference proteome</keyword>
<evidence type="ECO:0000313" key="3">
    <source>
        <dbReference type="RefSeq" id="XP_026191797.1"/>
    </source>
</evidence>
<reference evidence="3" key="1">
    <citation type="submission" date="2025-08" db="UniProtKB">
        <authorList>
            <consortium name="RefSeq"/>
        </authorList>
    </citation>
    <scope>IDENTIFICATION</scope>
</reference>
<name>A0A6P6RWR2_9EIME</name>
<sequence length="216" mass="22802">MWTLKRLSRGHADSPVDLPEPPVPPHRTLVLSIPSPSRAPESAARPSEAQEPSPAPPTPVPSSALPETAAPTSVATGAAKISPPALPAFAFSPSPTAETAAESLPVSVSPISSGEPLSAVPEKISAAAWEAEGGKKGPLSLAERMRQHFHSQQLFRNEEDVESNTGVDHLPRATLDKLREEAQAQIPSPETRPQVACRSNCSMHGETRFGERQTAA</sequence>
<evidence type="ECO:0000256" key="1">
    <source>
        <dbReference type="SAM" id="MobiDB-lite"/>
    </source>
</evidence>
<feature type="compositionally biased region" description="Basic and acidic residues" evidence="1">
    <location>
        <begin position="205"/>
        <end position="216"/>
    </location>
</feature>
<feature type="compositionally biased region" description="Low complexity" evidence="1">
    <location>
        <begin position="32"/>
        <end position="52"/>
    </location>
</feature>
<dbReference type="RefSeq" id="XP_026191797.1">
    <property type="nucleotide sequence ID" value="XM_026336012.1"/>
</dbReference>
<proteinExistence type="predicted"/>
<feature type="region of interest" description="Disordered" evidence="1">
    <location>
        <begin position="1"/>
        <end position="117"/>
    </location>
</feature>
<dbReference type="AlphaFoldDB" id="A0A6P6RWR2"/>
<feature type="region of interest" description="Disordered" evidence="1">
    <location>
        <begin position="181"/>
        <end position="216"/>
    </location>
</feature>
<accession>A0A6P6RWR2</accession>
<dbReference type="Proteomes" id="UP000515125">
    <property type="component" value="Unplaced"/>
</dbReference>
<organism evidence="2 3">
    <name type="scientific">Cyclospora cayetanensis</name>
    <dbReference type="NCBI Taxonomy" id="88456"/>
    <lineage>
        <taxon>Eukaryota</taxon>
        <taxon>Sar</taxon>
        <taxon>Alveolata</taxon>
        <taxon>Apicomplexa</taxon>
        <taxon>Conoidasida</taxon>
        <taxon>Coccidia</taxon>
        <taxon>Eucoccidiorida</taxon>
        <taxon>Eimeriorina</taxon>
        <taxon>Eimeriidae</taxon>
        <taxon>Cyclospora</taxon>
    </lineage>
</organism>
<protein>
    <submittedName>
        <fullName evidence="3">Vegetative cell wall protein gp1</fullName>
    </submittedName>
</protein>